<evidence type="ECO:0000256" key="1">
    <source>
        <dbReference type="SAM" id="SignalP"/>
    </source>
</evidence>
<dbReference type="InterPro" id="IPR006311">
    <property type="entry name" value="TAT_signal"/>
</dbReference>
<dbReference type="AlphaFoldDB" id="A0A5B2WS37"/>
<dbReference type="Proteomes" id="UP000323454">
    <property type="component" value="Unassembled WGS sequence"/>
</dbReference>
<comment type="caution">
    <text evidence="2">The sequence shown here is derived from an EMBL/GenBank/DDBJ whole genome shotgun (WGS) entry which is preliminary data.</text>
</comment>
<dbReference type="PROSITE" id="PS51318">
    <property type="entry name" value="TAT"/>
    <property type="match status" value="1"/>
</dbReference>
<evidence type="ECO:0008006" key="4">
    <source>
        <dbReference type="Google" id="ProtNLM"/>
    </source>
</evidence>
<sequence>MRSRRGTLVALFAFVAAMLLPITTASTAQAATGDLTCNDGNFQFNFTPALDATHTTAKTDVEGGLVDCTSPNGTFSRLKSGVRVGKGDATKAASAPCAPLPQMVIHEDAVLFWNTGEVSKFHITVDTTVNPPVFMAVFTDGPLTGDTANASPREIHSNSDCATAGLQSLTSTSLSVSWQ</sequence>
<keyword evidence="1" id="KW-0732">Signal</keyword>
<accession>A0A5B2WS37</accession>
<protein>
    <recommendedName>
        <fullName evidence="4">Secreted protein</fullName>
    </recommendedName>
</protein>
<reference evidence="2 3" key="2">
    <citation type="submission" date="2019-09" db="EMBL/GenBank/DDBJ databases">
        <authorList>
            <person name="Jin C."/>
        </authorList>
    </citation>
    <scope>NUCLEOTIDE SEQUENCE [LARGE SCALE GENOMIC DNA]</scope>
    <source>
        <strain evidence="2 3">AN110305</strain>
    </source>
</reference>
<evidence type="ECO:0000313" key="3">
    <source>
        <dbReference type="Proteomes" id="UP000323454"/>
    </source>
</evidence>
<dbReference type="OrthoDB" id="3696309at2"/>
<organism evidence="2 3">
    <name type="scientific">Solihabitans fulvus</name>
    <dbReference type="NCBI Taxonomy" id="1892852"/>
    <lineage>
        <taxon>Bacteria</taxon>
        <taxon>Bacillati</taxon>
        <taxon>Actinomycetota</taxon>
        <taxon>Actinomycetes</taxon>
        <taxon>Pseudonocardiales</taxon>
        <taxon>Pseudonocardiaceae</taxon>
        <taxon>Solihabitans</taxon>
    </lineage>
</organism>
<dbReference type="RefSeq" id="WP_149853297.1">
    <property type="nucleotide sequence ID" value="NZ_VUOB01000061.1"/>
</dbReference>
<name>A0A5B2WS37_9PSEU</name>
<reference evidence="2 3" key="1">
    <citation type="submission" date="2019-09" db="EMBL/GenBank/DDBJ databases">
        <title>Goodfellowia gen. nov., a new genus of the Pseudonocardineae related to Actinoalloteichus, containing Goodfellowia coeruleoviolacea gen. nov., comb. nov. gen. nov., comb. nov.</title>
        <authorList>
            <person name="Labeda D."/>
        </authorList>
    </citation>
    <scope>NUCLEOTIDE SEQUENCE [LARGE SCALE GENOMIC DNA]</scope>
    <source>
        <strain evidence="2 3">AN110305</strain>
    </source>
</reference>
<proteinExistence type="predicted"/>
<feature type="chain" id="PRO_5023133962" description="Secreted protein" evidence="1">
    <location>
        <begin position="31"/>
        <end position="179"/>
    </location>
</feature>
<gene>
    <name evidence="2" type="ORF">F0L68_30445</name>
</gene>
<dbReference type="EMBL" id="VUOB01000061">
    <property type="protein sequence ID" value="KAA2254501.1"/>
    <property type="molecule type" value="Genomic_DNA"/>
</dbReference>
<feature type="signal peptide" evidence="1">
    <location>
        <begin position="1"/>
        <end position="30"/>
    </location>
</feature>
<keyword evidence="3" id="KW-1185">Reference proteome</keyword>
<evidence type="ECO:0000313" key="2">
    <source>
        <dbReference type="EMBL" id="KAA2254501.1"/>
    </source>
</evidence>